<accession>A0AAV7KZM8</accession>
<proteinExistence type="predicted"/>
<comment type="caution">
    <text evidence="2">The sequence shown here is derived from an EMBL/GenBank/DDBJ whole genome shotgun (WGS) entry which is preliminary data.</text>
</comment>
<gene>
    <name evidence="2" type="ORF">NDU88_003835</name>
</gene>
<feature type="domain" description="Endonuclease/exonuclease/phosphatase" evidence="1">
    <location>
        <begin position="43"/>
        <end position="167"/>
    </location>
</feature>
<organism evidence="2 3">
    <name type="scientific">Pleurodeles waltl</name>
    <name type="common">Iberian ribbed newt</name>
    <dbReference type="NCBI Taxonomy" id="8319"/>
    <lineage>
        <taxon>Eukaryota</taxon>
        <taxon>Metazoa</taxon>
        <taxon>Chordata</taxon>
        <taxon>Craniata</taxon>
        <taxon>Vertebrata</taxon>
        <taxon>Euteleostomi</taxon>
        <taxon>Amphibia</taxon>
        <taxon>Batrachia</taxon>
        <taxon>Caudata</taxon>
        <taxon>Salamandroidea</taxon>
        <taxon>Salamandridae</taxon>
        <taxon>Pleurodelinae</taxon>
        <taxon>Pleurodeles</taxon>
    </lineage>
</organism>
<name>A0AAV7KZM8_PLEWA</name>
<protein>
    <recommendedName>
        <fullName evidence="1">Endonuclease/exonuclease/phosphatase domain-containing protein</fullName>
    </recommendedName>
</protein>
<dbReference type="InterPro" id="IPR036691">
    <property type="entry name" value="Endo/exonu/phosph_ase_sf"/>
</dbReference>
<dbReference type="SUPFAM" id="SSF56219">
    <property type="entry name" value="DNase I-like"/>
    <property type="match status" value="1"/>
</dbReference>
<sequence length="190" mass="21227">MGGSRGVALQLHKSLPLTVTRVHEDPLGRYIEIEGQMEAKQYNLISCYIPSNLLQATCAAIGSLLASLPAGFTLLGGDFNAVLDLLWDITAEPSDVRRTRSTDLKTWANSWKLYDIWKVLHPHARAYTHRSTTHHTEARIDLVWFPATDVLNLRSVRILPRGISDHARCSRTGMLSFRHIDQLGGSTRGN</sequence>
<dbReference type="InterPro" id="IPR005135">
    <property type="entry name" value="Endo/exonuclease/phosphatase"/>
</dbReference>
<reference evidence="2" key="1">
    <citation type="journal article" date="2022" name="bioRxiv">
        <title>Sequencing and chromosome-scale assembly of the giantPleurodeles waltlgenome.</title>
        <authorList>
            <person name="Brown T."/>
            <person name="Elewa A."/>
            <person name="Iarovenko S."/>
            <person name="Subramanian E."/>
            <person name="Araus A.J."/>
            <person name="Petzold A."/>
            <person name="Susuki M."/>
            <person name="Suzuki K.-i.T."/>
            <person name="Hayashi T."/>
            <person name="Toyoda A."/>
            <person name="Oliveira C."/>
            <person name="Osipova E."/>
            <person name="Leigh N.D."/>
            <person name="Simon A."/>
            <person name="Yun M.H."/>
        </authorList>
    </citation>
    <scope>NUCLEOTIDE SEQUENCE</scope>
    <source>
        <strain evidence="2">20211129_DDA</strain>
        <tissue evidence="2">Liver</tissue>
    </source>
</reference>
<dbReference type="Gene3D" id="3.60.10.10">
    <property type="entry name" value="Endonuclease/exonuclease/phosphatase"/>
    <property type="match status" value="1"/>
</dbReference>
<dbReference type="GO" id="GO:0003824">
    <property type="term" value="F:catalytic activity"/>
    <property type="evidence" value="ECO:0007669"/>
    <property type="project" value="InterPro"/>
</dbReference>
<evidence type="ECO:0000313" key="2">
    <source>
        <dbReference type="EMBL" id="KAJ1083680.1"/>
    </source>
</evidence>
<evidence type="ECO:0000259" key="1">
    <source>
        <dbReference type="Pfam" id="PF14529"/>
    </source>
</evidence>
<keyword evidence="3" id="KW-1185">Reference proteome</keyword>
<dbReference type="EMBL" id="JANPWB010000016">
    <property type="protein sequence ID" value="KAJ1083680.1"/>
    <property type="molecule type" value="Genomic_DNA"/>
</dbReference>
<dbReference type="Pfam" id="PF14529">
    <property type="entry name" value="Exo_endo_phos_2"/>
    <property type="match status" value="1"/>
</dbReference>
<dbReference type="Proteomes" id="UP001066276">
    <property type="component" value="Chromosome 12"/>
</dbReference>
<evidence type="ECO:0000313" key="3">
    <source>
        <dbReference type="Proteomes" id="UP001066276"/>
    </source>
</evidence>
<dbReference type="AlphaFoldDB" id="A0AAV7KZM8"/>